<proteinExistence type="inferred from homology"/>
<name>A0A4Q1ARZ2_9BACT</name>
<evidence type="ECO:0000256" key="2">
    <source>
        <dbReference type="ARBA" id="ARBA00022649"/>
    </source>
</evidence>
<dbReference type="RefSeq" id="WP_129062174.1">
    <property type="nucleotide sequence ID" value="NZ_NXIE01000004.1"/>
</dbReference>
<comment type="caution">
    <text evidence="3">The sequence shown here is derived from an EMBL/GenBank/DDBJ whole genome shotgun (WGS) entry which is preliminary data.</text>
</comment>
<dbReference type="PANTHER" id="PTHR35601">
    <property type="entry name" value="TOXIN RELE"/>
    <property type="match status" value="1"/>
</dbReference>
<gene>
    <name evidence="3" type="ORF">CP965_11105</name>
</gene>
<dbReference type="SUPFAM" id="SSF143011">
    <property type="entry name" value="RelE-like"/>
    <property type="match status" value="1"/>
</dbReference>
<dbReference type="PANTHER" id="PTHR35601:SF1">
    <property type="entry name" value="TOXIN RELE"/>
    <property type="match status" value="1"/>
</dbReference>
<accession>A0A4Q1ARZ2</accession>
<reference evidence="3 4" key="1">
    <citation type="submission" date="2017-09" db="EMBL/GenBank/DDBJ databases">
        <title>Genomics of the genus Arcobacter.</title>
        <authorList>
            <person name="Perez-Cataluna A."/>
            <person name="Figueras M.J."/>
            <person name="Salas-Masso N."/>
        </authorList>
    </citation>
    <scope>NUCLEOTIDE SEQUENCE [LARGE SCALE GENOMIC DNA]</scope>
    <source>
        <strain evidence="3 4">F156-34</strain>
    </source>
</reference>
<dbReference type="Gene3D" id="3.30.2310.20">
    <property type="entry name" value="RelE-like"/>
    <property type="match status" value="1"/>
</dbReference>
<protein>
    <submittedName>
        <fullName evidence="3">Type II toxin-antitoxin system mRNA interferase toxin, RelE/StbE family</fullName>
    </submittedName>
</protein>
<dbReference type="InterPro" id="IPR035093">
    <property type="entry name" value="RelE/ParE_toxin_dom_sf"/>
</dbReference>
<keyword evidence="2" id="KW-1277">Toxin-antitoxin system</keyword>
<evidence type="ECO:0000256" key="1">
    <source>
        <dbReference type="ARBA" id="ARBA00006226"/>
    </source>
</evidence>
<dbReference type="EMBL" id="NXIE01000004">
    <property type="protein sequence ID" value="RXK12305.1"/>
    <property type="molecule type" value="Genomic_DNA"/>
</dbReference>
<organism evidence="3 4">
    <name type="scientific">Halarcobacter mediterraneus</name>
    <dbReference type="NCBI Taxonomy" id="2023153"/>
    <lineage>
        <taxon>Bacteria</taxon>
        <taxon>Pseudomonadati</taxon>
        <taxon>Campylobacterota</taxon>
        <taxon>Epsilonproteobacteria</taxon>
        <taxon>Campylobacterales</taxon>
        <taxon>Arcobacteraceae</taxon>
        <taxon>Halarcobacter</taxon>
    </lineage>
</organism>
<dbReference type="AlphaFoldDB" id="A0A4Q1ARZ2"/>
<sequence>MSYYLDFKPKALEEWNKLDLSIKIQFQKKLKQRLENPKVPKDKLSGYENVYKIKLRSVGYRLAYEVKDEEIVILVLSVGKRENNSIYENLKKRKEDDKNK</sequence>
<dbReference type="InterPro" id="IPR007712">
    <property type="entry name" value="RelE/ParE_toxin"/>
</dbReference>
<keyword evidence="4" id="KW-1185">Reference proteome</keyword>
<dbReference type="Pfam" id="PF05016">
    <property type="entry name" value="ParE_toxin"/>
    <property type="match status" value="1"/>
</dbReference>
<dbReference type="Proteomes" id="UP000289718">
    <property type="component" value="Unassembled WGS sequence"/>
</dbReference>
<dbReference type="OrthoDB" id="9801234at2"/>
<comment type="similarity">
    <text evidence="1">Belongs to the RelE toxin family.</text>
</comment>
<evidence type="ECO:0000313" key="3">
    <source>
        <dbReference type="EMBL" id="RXK12305.1"/>
    </source>
</evidence>
<evidence type="ECO:0000313" key="4">
    <source>
        <dbReference type="Proteomes" id="UP000289718"/>
    </source>
</evidence>